<proteinExistence type="inferred from homology"/>
<reference evidence="2" key="1">
    <citation type="submission" date="2018-11" db="EMBL/GenBank/DDBJ databases">
        <authorList>
            <consortium name="Pathogen Informatics"/>
        </authorList>
    </citation>
    <scope>NUCLEOTIDE SEQUENCE</scope>
</reference>
<comment type="caution">
    <text evidence="2">The sequence shown here is derived from an EMBL/GenBank/DDBJ whole genome shotgun (WGS) entry which is preliminary data.</text>
</comment>
<dbReference type="PANTHER" id="PTHR31516">
    <property type="entry name" value="STABILIZER OF AXONEMAL MICROTUBULES 2"/>
    <property type="match status" value="1"/>
</dbReference>
<protein>
    <submittedName>
        <fullName evidence="2">Uncharacterized protein</fullName>
    </submittedName>
</protein>
<evidence type="ECO:0000313" key="3">
    <source>
        <dbReference type="Proteomes" id="UP000784294"/>
    </source>
</evidence>
<evidence type="ECO:0000313" key="2">
    <source>
        <dbReference type="EMBL" id="VEL12292.1"/>
    </source>
</evidence>
<dbReference type="EMBL" id="CAAALY010014356">
    <property type="protein sequence ID" value="VEL12292.1"/>
    <property type="molecule type" value="Genomic_DNA"/>
</dbReference>
<dbReference type="AlphaFoldDB" id="A0A448WI56"/>
<comment type="similarity">
    <text evidence="1">Belongs to the FAM154 family.</text>
</comment>
<sequence>MFTRISVRIYVFYSLQGITDYRDCYRAWSVQTRRPNRAQWQTNYQPPTMPFEGESISKLHYRGLANPRVKSCRPDLQTGDAMKAPFDEDTVYRLDYTRKQIEVCPAALLGSRYSPYPNNEGVSEFSLSLTFNTEEGECKDNEFLSMEWSDFGAVSCHCRSSKYQLLADP</sequence>
<evidence type="ECO:0000256" key="1">
    <source>
        <dbReference type="ARBA" id="ARBA00008738"/>
    </source>
</evidence>
<keyword evidence="3" id="KW-1185">Reference proteome</keyword>
<dbReference type="Proteomes" id="UP000784294">
    <property type="component" value="Unassembled WGS sequence"/>
</dbReference>
<gene>
    <name evidence="2" type="ORF">PXEA_LOCUS5732</name>
</gene>
<dbReference type="GO" id="GO:0008017">
    <property type="term" value="F:microtubule binding"/>
    <property type="evidence" value="ECO:0007669"/>
    <property type="project" value="InterPro"/>
</dbReference>
<organism evidence="2 3">
    <name type="scientific">Protopolystoma xenopodis</name>
    <dbReference type="NCBI Taxonomy" id="117903"/>
    <lineage>
        <taxon>Eukaryota</taxon>
        <taxon>Metazoa</taxon>
        <taxon>Spiralia</taxon>
        <taxon>Lophotrochozoa</taxon>
        <taxon>Platyhelminthes</taxon>
        <taxon>Monogenea</taxon>
        <taxon>Polyopisthocotylea</taxon>
        <taxon>Polystomatidea</taxon>
        <taxon>Polystomatidae</taxon>
        <taxon>Protopolystoma</taxon>
    </lineage>
</organism>
<name>A0A448WI56_9PLAT</name>
<dbReference type="GO" id="GO:0005856">
    <property type="term" value="C:cytoskeleton"/>
    <property type="evidence" value="ECO:0007669"/>
    <property type="project" value="TreeGrafter"/>
</dbReference>
<accession>A0A448WI56</accession>
<dbReference type="InterPro" id="IPR033336">
    <property type="entry name" value="SAXO1/2"/>
</dbReference>
<dbReference type="PANTHER" id="PTHR31516:SF17">
    <property type="entry name" value="STABILIZER OF AXONEMAL MICROTUBULES 2"/>
    <property type="match status" value="1"/>
</dbReference>
<dbReference type="OrthoDB" id="365640at2759"/>